<organism evidence="9 10">
    <name type="scientific">Listeria fleischmannii</name>
    <dbReference type="NCBI Taxonomy" id="1069827"/>
    <lineage>
        <taxon>Bacteria</taxon>
        <taxon>Bacillati</taxon>
        <taxon>Bacillota</taxon>
        <taxon>Bacilli</taxon>
        <taxon>Bacillales</taxon>
        <taxon>Listeriaceae</taxon>
        <taxon>Listeria</taxon>
    </lineage>
</organism>
<dbReference type="InterPro" id="IPR036662">
    <property type="entry name" value="PTS_EIIA_man-typ_sf"/>
</dbReference>
<dbReference type="InterPro" id="IPR036634">
    <property type="entry name" value="PRD_sf"/>
</dbReference>
<evidence type="ECO:0000256" key="1">
    <source>
        <dbReference type="ARBA" id="ARBA00022679"/>
    </source>
</evidence>
<dbReference type="PANTHER" id="PTHR32071:SF90">
    <property type="entry name" value="TRANSCRIPTIONAL REGULATORY PROTEIN LEVR"/>
    <property type="match status" value="1"/>
</dbReference>
<dbReference type="Gene3D" id="3.40.50.510">
    <property type="entry name" value="Phosphotransferase system, mannose-type IIA component"/>
    <property type="match status" value="1"/>
</dbReference>
<dbReference type="InterPro" id="IPR025943">
    <property type="entry name" value="Sigma_54_int_dom_ATP-bd_2"/>
</dbReference>
<feature type="domain" description="PRD" evidence="8">
    <location>
        <begin position="836"/>
        <end position="939"/>
    </location>
</feature>
<dbReference type="EMBL" id="JAARPY010000002">
    <property type="protein sequence ID" value="MBC1397834.1"/>
    <property type="molecule type" value="Genomic_DNA"/>
</dbReference>
<feature type="domain" description="Sigma-54 factor interaction" evidence="6">
    <location>
        <begin position="113"/>
        <end position="347"/>
    </location>
</feature>
<dbReference type="Gene3D" id="3.40.50.300">
    <property type="entry name" value="P-loop containing nucleotide triphosphate hydrolases"/>
    <property type="match status" value="1"/>
</dbReference>
<dbReference type="GO" id="GO:0006355">
    <property type="term" value="P:regulation of DNA-templated transcription"/>
    <property type="evidence" value="ECO:0007669"/>
    <property type="project" value="InterPro"/>
</dbReference>
<dbReference type="CDD" id="cd00009">
    <property type="entry name" value="AAA"/>
    <property type="match status" value="1"/>
</dbReference>
<dbReference type="SUPFAM" id="SSF63520">
    <property type="entry name" value="PTS-regulatory domain, PRD"/>
    <property type="match status" value="2"/>
</dbReference>
<comment type="caution">
    <text evidence="9">The sequence shown here is derived from an EMBL/GenBank/DDBJ whole genome shotgun (WGS) entry which is preliminary data.</text>
</comment>
<dbReference type="AlphaFoldDB" id="A0A841YC56"/>
<dbReference type="InterPro" id="IPR027417">
    <property type="entry name" value="P-loop_NTPase"/>
</dbReference>
<sequence length="942" mass="106607">MKRIDKIYQFLLQSSSRTTIRKQITEKEGFTATSIANELNILRNNVSMELNELHRQGKIVKVNSRPVLYFVRQTLEEAIMRTLTEDELNFSQTEDILKLFVADVTKTSPFENLIGASESLKTPVEQAKAAMLYPPNGLHTLILGQTGVGKTLFANLMYRFAHHTARLTKDAPFIVFNCADYYNNPQLLMSQIFGHVKGAFTGADSEKEGLVEKANGGILFLDEIHRLPPEGQEMIFYLMDSGTFNKLGETDRKRTSNVLIIGATTENPASSLLKTFVRRIPITVSLPSLDERTAKERVELLTHLLSNEAHRVNKPIRIEDEAAKALLGNTTSGNIGQLKSNIQLVCAQGFLNSFDKDDAILIDFKTLPIEIKDGFFHFSGRRKELQEISDYLEPYTMIYPEQIRPLITTDEYEPNFNLYKIIEDKASILMDQGVEDDDIKKFITMDIDIHLNSFYNKFKNTIQTRENILKIVNEEILNFAEEIKLRVERHLHKKLNERFVLAFSLHLTSFIKRVESNKPLKYTNIETVINDKPEAYEISCEIKDEIEAVFHIRVPSMEVMYLTLLISSLLKEQENARVAVLVAAHGNNTATSMVGVAKKLLGDGLVEGIDMPLDESPKVVLDKLTERAKELDMGRGVLLLVDMGSLTGFAQVITERTGIEVRSIDMVSTATVIETVRKSNILDMDLDSIYDSLKDFRGYGGYASDSDLQDESSKPHAIVTICATGEGAAEKLQAFIENILDRMTNERIHVIPIGVTEMHERLQELQNDFDILMAVGITDPKASIPFIPIERLFANDGEEHLIQLVKQRNIFVKKSETNRITKEVVEDSLNEFLTYLNPKKAIDLLNTFSAVLEEKLGQKIDSAHKINLLIHVGCALERTVINDSLIYREDRKSLDPAILNALNEANEAVRKRMNLAMTEDEICYIHDIVKDLYLENKTPSSL</sequence>
<dbReference type="InterPro" id="IPR003593">
    <property type="entry name" value="AAA+_ATPase"/>
</dbReference>
<dbReference type="Pfam" id="PF00158">
    <property type="entry name" value="Sigma54_activat"/>
    <property type="match status" value="1"/>
</dbReference>
<dbReference type="InterPro" id="IPR036390">
    <property type="entry name" value="WH_DNA-bd_sf"/>
</dbReference>
<dbReference type="PANTHER" id="PTHR32071">
    <property type="entry name" value="TRANSCRIPTIONAL REGULATORY PROTEIN"/>
    <property type="match status" value="1"/>
</dbReference>
<dbReference type="InterPro" id="IPR036388">
    <property type="entry name" value="WH-like_DNA-bd_sf"/>
</dbReference>
<dbReference type="GO" id="GO:0005524">
    <property type="term" value="F:ATP binding"/>
    <property type="evidence" value="ECO:0007669"/>
    <property type="project" value="UniProtKB-KW"/>
</dbReference>
<keyword evidence="1" id="KW-0808">Transferase</keyword>
<evidence type="ECO:0000259" key="6">
    <source>
        <dbReference type="PROSITE" id="PS50045"/>
    </source>
</evidence>
<reference evidence="9 10" key="1">
    <citation type="submission" date="2020-03" db="EMBL/GenBank/DDBJ databases">
        <title>Soil Listeria distribution.</title>
        <authorList>
            <person name="Liao J."/>
            <person name="Wiedmann M."/>
        </authorList>
    </citation>
    <scope>NUCLEOTIDE SEQUENCE [LARGE SCALE GENOMIC DNA]</scope>
    <source>
        <strain evidence="9 10">FSL L7-1645</strain>
    </source>
</reference>
<protein>
    <submittedName>
        <fullName evidence="9">Sigma 54-interacting transcriptional regulator</fullName>
    </submittedName>
</protein>
<dbReference type="GO" id="GO:0016020">
    <property type="term" value="C:membrane"/>
    <property type="evidence" value="ECO:0007669"/>
    <property type="project" value="InterPro"/>
</dbReference>
<keyword evidence="4" id="KW-0067">ATP-binding</keyword>
<dbReference type="InterPro" id="IPR011608">
    <property type="entry name" value="PRD"/>
</dbReference>
<dbReference type="PROSITE" id="PS50045">
    <property type="entry name" value="SIGMA54_INTERACT_4"/>
    <property type="match status" value="1"/>
</dbReference>
<dbReference type="Proteomes" id="UP000571128">
    <property type="component" value="Unassembled WGS sequence"/>
</dbReference>
<dbReference type="SMART" id="SM00382">
    <property type="entry name" value="AAA"/>
    <property type="match status" value="1"/>
</dbReference>
<evidence type="ECO:0000256" key="4">
    <source>
        <dbReference type="ARBA" id="ARBA00022840"/>
    </source>
</evidence>
<dbReference type="CDD" id="cd00006">
    <property type="entry name" value="PTS_IIA_man"/>
    <property type="match status" value="1"/>
</dbReference>
<dbReference type="RefSeq" id="WP_115095499.1">
    <property type="nucleotide sequence ID" value="NZ_JAARPY010000002.1"/>
</dbReference>
<dbReference type="PROSITE" id="PS51096">
    <property type="entry name" value="PTS_EIIA_TYPE_4"/>
    <property type="match status" value="1"/>
</dbReference>
<dbReference type="Pfam" id="PF03610">
    <property type="entry name" value="EIIA-man"/>
    <property type="match status" value="1"/>
</dbReference>
<feature type="domain" description="PRD" evidence="8">
    <location>
        <begin position="471"/>
        <end position="576"/>
    </location>
</feature>
<dbReference type="SUPFAM" id="SSF52540">
    <property type="entry name" value="P-loop containing nucleoside triphosphate hydrolases"/>
    <property type="match status" value="1"/>
</dbReference>
<dbReference type="GO" id="GO:0009401">
    <property type="term" value="P:phosphoenolpyruvate-dependent sugar phosphotransferase system"/>
    <property type="evidence" value="ECO:0007669"/>
    <property type="project" value="InterPro"/>
</dbReference>
<dbReference type="PROSITE" id="PS00676">
    <property type="entry name" value="SIGMA54_INTERACT_2"/>
    <property type="match status" value="1"/>
</dbReference>
<evidence type="ECO:0000259" key="7">
    <source>
        <dbReference type="PROSITE" id="PS51096"/>
    </source>
</evidence>
<evidence type="ECO:0000256" key="2">
    <source>
        <dbReference type="ARBA" id="ARBA00022741"/>
    </source>
</evidence>
<dbReference type="Gene3D" id="1.10.10.10">
    <property type="entry name" value="Winged helix-like DNA-binding domain superfamily/Winged helix DNA-binding domain"/>
    <property type="match status" value="1"/>
</dbReference>
<dbReference type="GO" id="GO:0016301">
    <property type="term" value="F:kinase activity"/>
    <property type="evidence" value="ECO:0007669"/>
    <property type="project" value="UniProtKB-KW"/>
</dbReference>
<dbReference type="InterPro" id="IPR004701">
    <property type="entry name" value="PTS_EIIA_man-typ"/>
</dbReference>
<evidence type="ECO:0000259" key="8">
    <source>
        <dbReference type="PROSITE" id="PS51372"/>
    </source>
</evidence>
<dbReference type="PROSITE" id="PS51372">
    <property type="entry name" value="PRD_2"/>
    <property type="match status" value="2"/>
</dbReference>
<evidence type="ECO:0000256" key="3">
    <source>
        <dbReference type="ARBA" id="ARBA00022777"/>
    </source>
</evidence>
<dbReference type="SUPFAM" id="SSF53062">
    <property type="entry name" value="PTS system fructose IIA component-like"/>
    <property type="match status" value="1"/>
</dbReference>
<keyword evidence="5" id="KW-0238">DNA-binding</keyword>
<accession>A0A841YC56</accession>
<dbReference type="GO" id="GO:0003677">
    <property type="term" value="F:DNA binding"/>
    <property type="evidence" value="ECO:0007669"/>
    <property type="project" value="UniProtKB-KW"/>
</dbReference>
<dbReference type="Gene3D" id="1.10.1790.10">
    <property type="entry name" value="PRD domain"/>
    <property type="match status" value="2"/>
</dbReference>
<name>A0A841YC56_9LIST</name>
<evidence type="ECO:0000313" key="10">
    <source>
        <dbReference type="Proteomes" id="UP000571128"/>
    </source>
</evidence>
<dbReference type="InterPro" id="IPR002078">
    <property type="entry name" value="Sigma_54_int"/>
</dbReference>
<evidence type="ECO:0000313" key="9">
    <source>
        <dbReference type="EMBL" id="MBC1397834.1"/>
    </source>
</evidence>
<feature type="domain" description="PTS EIIA type-4" evidence="7">
    <location>
        <begin position="577"/>
        <end position="717"/>
    </location>
</feature>
<dbReference type="InterPro" id="IPR033887">
    <property type="entry name" value="PTS_IIA_man"/>
</dbReference>
<dbReference type="Pfam" id="PF00874">
    <property type="entry name" value="PRD"/>
    <property type="match status" value="2"/>
</dbReference>
<gene>
    <name evidence="9" type="ORF">HB844_03010</name>
</gene>
<evidence type="ECO:0000256" key="5">
    <source>
        <dbReference type="ARBA" id="ARBA00023125"/>
    </source>
</evidence>
<keyword evidence="2" id="KW-0547">Nucleotide-binding</keyword>
<proteinExistence type="predicted"/>
<dbReference type="SUPFAM" id="SSF46785">
    <property type="entry name" value="Winged helix' DNA-binding domain"/>
    <property type="match status" value="1"/>
</dbReference>
<keyword evidence="3" id="KW-0418">Kinase</keyword>